<evidence type="ECO:0000256" key="1">
    <source>
        <dbReference type="ARBA" id="ARBA00004167"/>
    </source>
</evidence>
<dbReference type="SUPFAM" id="SSF140478">
    <property type="entry name" value="LemA-like"/>
    <property type="match status" value="1"/>
</dbReference>
<comment type="subcellular location">
    <subcellularLocation>
        <location evidence="1">Membrane</location>
        <topology evidence="1">Single-pass membrane protein</topology>
    </subcellularLocation>
</comment>
<sequence>MARRVRRCTANLTASLALLETEIDRRHRQAESLVVAARAVGMDSSLTGPVAGARSFAAGMRDQGLTLRDRAGAENALSVALYGVTSVAVADPAVKNDWTVQRPVLDLQTTEQRLSGAARVYNDHAGAMNGLLRGLSTRPFARMFGAAPATLFEADAAQVASRVTDDVPPPMNEPAASTEGAAL</sequence>
<keyword evidence="7" id="KW-1185">Reference proteome</keyword>
<dbReference type="RefSeq" id="WP_378487775.1">
    <property type="nucleotide sequence ID" value="NZ_JBHUFB010000020.1"/>
</dbReference>
<organism evidence="6 7">
    <name type="scientific">Rhodococcus gannanensis</name>
    <dbReference type="NCBI Taxonomy" id="1960308"/>
    <lineage>
        <taxon>Bacteria</taxon>
        <taxon>Bacillati</taxon>
        <taxon>Actinomycetota</taxon>
        <taxon>Actinomycetes</taxon>
        <taxon>Mycobacteriales</taxon>
        <taxon>Nocardiaceae</taxon>
        <taxon>Rhodococcus</taxon>
    </lineage>
</organism>
<evidence type="ECO:0000256" key="4">
    <source>
        <dbReference type="ARBA" id="ARBA00022989"/>
    </source>
</evidence>
<keyword evidence="4" id="KW-1133">Transmembrane helix</keyword>
<dbReference type="Proteomes" id="UP001597286">
    <property type="component" value="Unassembled WGS sequence"/>
</dbReference>
<comment type="caution">
    <text evidence="6">The sequence shown here is derived from an EMBL/GenBank/DDBJ whole genome shotgun (WGS) entry which is preliminary data.</text>
</comment>
<evidence type="ECO:0000313" key="6">
    <source>
        <dbReference type="EMBL" id="MFD1815346.1"/>
    </source>
</evidence>
<evidence type="ECO:0000256" key="3">
    <source>
        <dbReference type="ARBA" id="ARBA00022692"/>
    </source>
</evidence>
<keyword evidence="5" id="KW-0472">Membrane</keyword>
<proteinExistence type="inferred from homology"/>
<evidence type="ECO:0000256" key="2">
    <source>
        <dbReference type="ARBA" id="ARBA00008854"/>
    </source>
</evidence>
<accession>A0ABW4P9X3</accession>
<comment type="similarity">
    <text evidence="2">Belongs to the LemA family.</text>
</comment>
<dbReference type="Pfam" id="PF04011">
    <property type="entry name" value="LemA"/>
    <property type="match status" value="1"/>
</dbReference>
<evidence type="ECO:0000256" key="5">
    <source>
        <dbReference type="ARBA" id="ARBA00023136"/>
    </source>
</evidence>
<dbReference type="InterPro" id="IPR023353">
    <property type="entry name" value="LemA-like_dom_sf"/>
</dbReference>
<protein>
    <submittedName>
        <fullName evidence="6">LemA family protein</fullName>
    </submittedName>
</protein>
<gene>
    <name evidence="6" type="ORF">ACFSJG_24270</name>
</gene>
<dbReference type="InterPro" id="IPR007156">
    <property type="entry name" value="MamQ_LemA"/>
</dbReference>
<evidence type="ECO:0000313" key="7">
    <source>
        <dbReference type="Proteomes" id="UP001597286"/>
    </source>
</evidence>
<name>A0ABW4P9X3_9NOCA</name>
<reference evidence="7" key="1">
    <citation type="journal article" date="2019" name="Int. J. Syst. Evol. Microbiol.">
        <title>The Global Catalogue of Microorganisms (GCM) 10K type strain sequencing project: providing services to taxonomists for standard genome sequencing and annotation.</title>
        <authorList>
            <consortium name="The Broad Institute Genomics Platform"/>
            <consortium name="The Broad Institute Genome Sequencing Center for Infectious Disease"/>
            <person name="Wu L."/>
            <person name="Ma J."/>
        </authorList>
    </citation>
    <scope>NUCLEOTIDE SEQUENCE [LARGE SCALE GENOMIC DNA]</scope>
    <source>
        <strain evidence="7">DT72</strain>
    </source>
</reference>
<dbReference type="Gene3D" id="1.20.1440.20">
    <property type="entry name" value="LemA-like domain"/>
    <property type="match status" value="1"/>
</dbReference>
<keyword evidence="3" id="KW-0812">Transmembrane</keyword>
<dbReference type="EMBL" id="JBHUFB010000020">
    <property type="protein sequence ID" value="MFD1815346.1"/>
    <property type="molecule type" value="Genomic_DNA"/>
</dbReference>